<comment type="caution">
    <text evidence="1">The sequence shown here is derived from an EMBL/GenBank/DDBJ whole genome shotgun (WGS) entry which is preliminary data.</text>
</comment>
<dbReference type="InterPro" id="IPR036388">
    <property type="entry name" value="WH-like_DNA-bd_sf"/>
</dbReference>
<dbReference type="InterPro" id="IPR013325">
    <property type="entry name" value="RNA_pol_sigma_r2"/>
</dbReference>
<evidence type="ECO:0008006" key="3">
    <source>
        <dbReference type="Google" id="ProtNLM"/>
    </source>
</evidence>
<dbReference type="NCBIfam" id="TIGR02937">
    <property type="entry name" value="sigma70-ECF"/>
    <property type="match status" value="1"/>
</dbReference>
<dbReference type="AlphaFoldDB" id="A0A150QUJ6"/>
<gene>
    <name evidence="1" type="ORF">BE15_36485</name>
</gene>
<dbReference type="GO" id="GO:0003700">
    <property type="term" value="F:DNA-binding transcription factor activity"/>
    <property type="evidence" value="ECO:0007669"/>
    <property type="project" value="InterPro"/>
</dbReference>
<dbReference type="Proteomes" id="UP000075260">
    <property type="component" value="Unassembled WGS sequence"/>
</dbReference>
<dbReference type="InterPro" id="IPR014284">
    <property type="entry name" value="RNA_pol_sigma-70_dom"/>
</dbReference>
<dbReference type="Gene3D" id="1.10.10.10">
    <property type="entry name" value="Winged helix-like DNA-binding domain superfamily/Winged helix DNA-binding domain"/>
    <property type="match status" value="1"/>
</dbReference>
<dbReference type="GO" id="GO:0006352">
    <property type="term" value="P:DNA-templated transcription initiation"/>
    <property type="evidence" value="ECO:0007669"/>
    <property type="project" value="InterPro"/>
</dbReference>
<organism evidence="1 2">
    <name type="scientific">Sorangium cellulosum</name>
    <name type="common">Polyangium cellulosum</name>
    <dbReference type="NCBI Taxonomy" id="56"/>
    <lineage>
        <taxon>Bacteria</taxon>
        <taxon>Pseudomonadati</taxon>
        <taxon>Myxococcota</taxon>
        <taxon>Polyangia</taxon>
        <taxon>Polyangiales</taxon>
        <taxon>Polyangiaceae</taxon>
        <taxon>Sorangium</taxon>
    </lineage>
</organism>
<accession>A0A150QUJ6</accession>
<protein>
    <recommendedName>
        <fullName evidence="3">Sigma-70 family RNA polymerase sigma factor</fullName>
    </recommendedName>
</protein>
<dbReference type="InterPro" id="IPR011745">
    <property type="entry name" value="RNA_pol_sigma70_MYXXA"/>
</dbReference>
<proteinExistence type="predicted"/>
<dbReference type="NCBIfam" id="TIGR03001">
    <property type="entry name" value="Sig-70_gmx1"/>
    <property type="match status" value="1"/>
</dbReference>
<dbReference type="SUPFAM" id="SSF88946">
    <property type="entry name" value="Sigma2 domain of RNA polymerase sigma factors"/>
    <property type="match status" value="1"/>
</dbReference>
<dbReference type="SUPFAM" id="SSF88659">
    <property type="entry name" value="Sigma3 and sigma4 domains of RNA polymerase sigma factors"/>
    <property type="match status" value="1"/>
</dbReference>
<dbReference type="Gene3D" id="1.10.1740.10">
    <property type="match status" value="1"/>
</dbReference>
<evidence type="ECO:0000313" key="1">
    <source>
        <dbReference type="EMBL" id="KYF71502.1"/>
    </source>
</evidence>
<sequence length="305" mass="34265">MQEVCVSDGAASWDELLFDLLEARGHDVSPGARDAWRRRIADWRAATLERCPELNVSEFDFVRKLAASIERSPDEEESWDNLHGDDLYLACGAARGDPAALAHVGAILEEEMNKALRRFAGASDLLDDVRQTVREHLFVGRARPPTIGQYGGRGSLRGFLRVITTRTCLNALTRAGGDARRHAHDDGLLAALPSPLQDPEISLLRKTYKSEFDQAFAEAVAELEPRQRTLLRQHYIDGLRPGEMSVLYDVHRTTVLRWLQQIQAELLRGTRRALQRRLGGAPEEIESILRMLASQLNVSLHRYLA</sequence>
<reference evidence="1 2" key="1">
    <citation type="submission" date="2014-02" db="EMBL/GenBank/DDBJ databases">
        <title>The small core and large imbalanced accessory genome model reveals a collaborative survival strategy of Sorangium cellulosum strains in nature.</title>
        <authorList>
            <person name="Han K."/>
            <person name="Peng R."/>
            <person name="Blom J."/>
            <person name="Li Y.-Z."/>
        </authorList>
    </citation>
    <scope>NUCLEOTIDE SEQUENCE [LARGE SCALE GENOMIC DNA]</scope>
    <source>
        <strain evidence="1 2">So0008-312</strain>
    </source>
</reference>
<dbReference type="EMBL" id="JEMA01000332">
    <property type="protein sequence ID" value="KYF71502.1"/>
    <property type="molecule type" value="Genomic_DNA"/>
</dbReference>
<evidence type="ECO:0000313" key="2">
    <source>
        <dbReference type="Proteomes" id="UP000075260"/>
    </source>
</evidence>
<name>A0A150QUJ6_SORCE</name>
<dbReference type="InterPro" id="IPR013324">
    <property type="entry name" value="RNA_pol_sigma_r3/r4-like"/>
</dbReference>